<dbReference type="Proteomes" id="UP000199072">
    <property type="component" value="Unassembled WGS sequence"/>
</dbReference>
<gene>
    <name evidence="2" type="ORF">SAMN05216464_106235</name>
</gene>
<evidence type="ECO:0000313" key="2">
    <source>
        <dbReference type="EMBL" id="SDE46361.1"/>
    </source>
</evidence>
<evidence type="ECO:0000313" key="3">
    <source>
        <dbReference type="Proteomes" id="UP000199072"/>
    </source>
</evidence>
<name>A0A1G7D4D6_9SPHI</name>
<dbReference type="STRING" id="1391627.SAMN05216464_106235"/>
<reference evidence="2 3" key="1">
    <citation type="submission" date="2016-10" db="EMBL/GenBank/DDBJ databases">
        <authorList>
            <person name="de Groot N.N."/>
        </authorList>
    </citation>
    <scope>NUCLEOTIDE SEQUENCE [LARGE SCALE GENOMIC DNA]</scope>
    <source>
        <strain evidence="2 3">47C3B</strain>
    </source>
</reference>
<feature type="transmembrane region" description="Helical" evidence="1">
    <location>
        <begin position="202"/>
        <end position="225"/>
    </location>
</feature>
<keyword evidence="1" id="KW-1133">Transmembrane helix</keyword>
<proteinExistence type="predicted"/>
<dbReference type="RefSeq" id="WP_091150139.1">
    <property type="nucleotide sequence ID" value="NZ_FNAI01000006.1"/>
</dbReference>
<feature type="transmembrane region" description="Helical" evidence="1">
    <location>
        <begin position="177"/>
        <end position="196"/>
    </location>
</feature>
<dbReference type="AlphaFoldDB" id="A0A1G7D4D6"/>
<protein>
    <submittedName>
        <fullName evidence="2">Uncharacterized protein</fullName>
    </submittedName>
</protein>
<organism evidence="2 3">
    <name type="scientific">Mucilaginibacter pineti</name>
    <dbReference type="NCBI Taxonomy" id="1391627"/>
    <lineage>
        <taxon>Bacteria</taxon>
        <taxon>Pseudomonadati</taxon>
        <taxon>Bacteroidota</taxon>
        <taxon>Sphingobacteriia</taxon>
        <taxon>Sphingobacteriales</taxon>
        <taxon>Sphingobacteriaceae</taxon>
        <taxon>Mucilaginibacter</taxon>
    </lineage>
</organism>
<accession>A0A1G7D4D6</accession>
<evidence type="ECO:0000256" key="1">
    <source>
        <dbReference type="SAM" id="Phobius"/>
    </source>
</evidence>
<sequence length="310" mass="35908">MDEIKSKRSIDKFCSTMLPMILIFIILGALALSLYNEGIGNSGKIGMLFMGSAYVLTGIYLIYQSYMVMPSFTVDLSGITLRGRRRFLWTDLAHIELSGKRPGIKFTGITEGMKIQFIGGPDIYLYDDLYTNIAPVKRFIARHVIGQDEIPEYELHRPDLSDVVNEKFVYYKSAQFLNHRGIIIWLSLFLLLYLGIINHFQVGWLLFIVLGWICFRGISGTMYYFGVSDNYLIVKNHNLFWKKELFKLTEIKEAVFEMPGNKRPNPLRIITKDFKSNVYKAGKLWDKNWRALKKALESKGVHVRNQNYIQ</sequence>
<feature type="transmembrane region" description="Helical" evidence="1">
    <location>
        <begin position="12"/>
        <end position="33"/>
    </location>
</feature>
<keyword evidence="1" id="KW-0812">Transmembrane</keyword>
<keyword evidence="1" id="KW-0472">Membrane</keyword>
<keyword evidence="3" id="KW-1185">Reference proteome</keyword>
<dbReference type="EMBL" id="FNAI01000006">
    <property type="protein sequence ID" value="SDE46361.1"/>
    <property type="molecule type" value="Genomic_DNA"/>
</dbReference>
<feature type="transmembrane region" description="Helical" evidence="1">
    <location>
        <begin position="45"/>
        <end position="63"/>
    </location>
</feature>
<dbReference type="OrthoDB" id="820979at2"/>